<dbReference type="PANTHER" id="PTHR11365:SF23">
    <property type="entry name" value="HYPOTHETICAL 5-OXOPROLINASE (EUROFUNG)-RELATED"/>
    <property type="match status" value="1"/>
</dbReference>
<reference evidence="3" key="1">
    <citation type="journal article" date="2019" name="Int. J. Syst. Evol. Microbiol.">
        <title>The Global Catalogue of Microorganisms (GCM) 10K type strain sequencing project: providing services to taxonomists for standard genome sequencing and annotation.</title>
        <authorList>
            <consortium name="The Broad Institute Genomics Platform"/>
            <consortium name="The Broad Institute Genome Sequencing Center for Infectious Disease"/>
            <person name="Wu L."/>
            <person name="Ma J."/>
        </authorList>
    </citation>
    <scope>NUCLEOTIDE SEQUENCE [LARGE SCALE GENOMIC DNA]</scope>
    <source>
        <strain evidence="3">JCM 17666</strain>
    </source>
</reference>
<name>A0ABP8GEE6_9BURK</name>
<gene>
    <name evidence="2" type="ORF">GCM10023144_03190</name>
</gene>
<dbReference type="InterPro" id="IPR003692">
    <property type="entry name" value="Hydantoinase_B"/>
</dbReference>
<feature type="domain" description="Hydantoinase B/oxoprolinase" evidence="1">
    <location>
        <begin position="10"/>
        <end position="527"/>
    </location>
</feature>
<keyword evidence="3" id="KW-1185">Reference proteome</keyword>
<dbReference type="PANTHER" id="PTHR11365">
    <property type="entry name" value="5-OXOPROLINASE RELATED"/>
    <property type="match status" value="1"/>
</dbReference>
<dbReference type="RefSeq" id="WP_345245627.1">
    <property type="nucleotide sequence ID" value="NZ_BAABFO010000001.1"/>
</dbReference>
<evidence type="ECO:0000259" key="1">
    <source>
        <dbReference type="Pfam" id="PF02538"/>
    </source>
</evidence>
<dbReference type="Pfam" id="PF02538">
    <property type="entry name" value="Hydantoinase_B"/>
    <property type="match status" value="1"/>
</dbReference>
<comment type="caution">
    <text evidence="2">The sequence shown here is derived from an EMBL/GenBank/DDBJ whole genome shotgun (WGS) entry which is preliminary data.</text>
</comment>
<dbReference type="Proteomes" id="UP001501671">
    <property type="component" value="Unassembled WGS sequence"/>
</dbReference>
<dbReference type="InterPro" id="IPR045079">
    <property type="entry name" value="Oxoprolinase-like"/>
</dbReference>
<proteinExistence type="predicted"/>
<accession>A0ABP8GEE6</accession>
<sequence>MASHNIVYKQIVWDRLIAIVEEQAQTIIRTAFGTAAREAGDVSAAVFSVEGEMVAQAVTGTPGHVNSVANSIRYFLEEFPAAAMREGDVYITNDPWKATGHLFDVTIVTPVFDRGRLLCLVASNTHVADIGGMGVGPDATQIYHEGLFIPILKLYEAGRLVESVTKFIRANVRSPRETLGDIHALVSCNEVAARRFRALRAEYGLDDFADISRFILETSRRGMENAIARVPEGSWSNVMMVDGFDHPVRLQATLTVKDRRILVDFDGTSPAIKKALNVPLSYAQAYATFGIRCIIGPDIPNNTGSLSVIDVTGPKGCILNAQYPSAVTARATIGMMMPDLMFGCLRQVLPDEVPAESADSLWNIRLVGGQVAQNDSRPDGEMRLGKAFVQTTFTTGGMGARPKGDGLSATAFPSGVRNTSIEVMETMAPIRFWRKEFRQDSGGPGRHRGGLGQVVEVESTEPADLLIAATFDRVKFAPRGVEQGKDGSPGRLYLKSGKQLKAKGRQLVPANDRLIVETPGGGGWGDPKARDRQAVLADLREGYISLEAAVETYGLVDKG</sequence>
<evidence type="ECO:0000313" key="3">
    <source>
        <dbReference type="Proteomes" id="UP001501671"/>
    </source>
</evidence>
<evidence type="ECO:0000313" key="2">
    <source>
        <dbReference type="EMBL" id="GAA4322833.1"/>
    </source>
</evidence>
<protein>
    <submittedName>
        <fullName evidence="2">Hydantoinase B/oxoprolinase family protein</fullName>
    </submittedName>
</protein>
<dbReference type="EMBL" id="BAABFO010000001">
    <property type="protein sequence ID" value="GAA4322833.1"/>
    <property type="molecule type" value="Genomic_DNA"/>
</dbReference>
<organism evidence="2 3">
    <name type="scientific">Pigmentiphaga soli</name>
    <dbReference type="NCBI Taxonomy" id="1007095"/>
    <lineage>
        <taxon>Bacteria</taxon>
        <taxon>Pseudomonadati</taxon>
        <taxon>Pseudomonadota</taxon>
        <taxon>Betaproteobacteria</taxon>
        <taxon>Burkholderiales</taxon>
        <taxon>Alcaligenaceae</taxon>
        <taxon>Pigmentiphaga</taxon>
    </lineage>
</organism>